<dbReference type="EMBL" id="JAUZQC010000019">
    <property type="protein sequence ID" value="KAK5854027.1"/>
    <property type="molecule type" value="Genomic_DNA"/>
</dbReference>
<feature type="region of interest" description="Disordered" evidence="2">
    <location>
        <begin position="182"/>
        <end position="340"/>
    </location>
</feature>
<dbReference type="AlphaFoldDB" id="A0AAN7X2K0"/>
<feature type="domain" description="Coiled-coil SMC6 And NSE5 INteracting (CANIN)" evidence="3">
    <location>
        <begin position="508"/>
        <end position="873"/>
    </location>
</feature>
<feature type="compositionally biased region" description="Low complexity" evidence="2">
    <location>
        <begin position="90"/>
        <end position="110"/>
    </location>
</feature>
<gene>
    <name evidence="4" type="ORF">PBY51_015131</name>
</gene>
<dbReference type="InterPro" id="IPR026161">
    <property type="entry name" value="FAM178"/>
</dbReference>
<organism evidence="4 5">
    <name type="scientific">Eleginops maclovinus</name>
    <name type="common">Patagonian blennie</name>
    <name type="synonym">Eleginus maclovinus</name>
    <dbReference type="NCBI Taxonomy" id="56733"/>
    <lineage>
        <taxon>Eukaryota</taxon>
        <taxon>Metazoa</taxon>
        <taxon>Chordata</taxon>
        <taxon>Craniata</taxon>
        <taxon>Vertebrata</taxon>
        <taxon>Euteleostomi</taxon>
        <taxon>Actinopterygii</taxon>
        <taxon>Neopterygii</taxon>
        <taxon>Teleostei</taxon>
        <taxon>Neoteleostei</taxon>
        <taxon>Acanthomorphata</taxon>
        <taxon>Eupercaria</taxon>
        <taxon>Perciformes</taxon>
        <taxon>Notothenioidei</taxon>
        <taxon>Eleginopidae</taxon>
        <taxon>Eleginops</taxon>
    </lineage>
</organism>
<evidence type="ECO:0000256" key="2">
    <source>
        <dbReference type="SAM" id="MobiDB-lite"/>
    </source>
</evidence>
<feature type="compositionally biased region" description="Polar residues" evidence="2">
    <location>
        <begin position="250"/>
        <end position="270"/>
    </location>
</feature>
<dbReference type="Proteomes" id="UP001346869">
    <property type="component" value="Unassembled WGS sequence"/>
</dbReference>
<feature type="compositionally biased region" description="Polar residues" evidence="2">
    <location>
        <begin position="20"/>
        <end position="38"/>
    </location>
</feature>
<feature type="compositionally biased region" description="Low complexity" evidence="2">
    <location>
        <begin position="416"/>
        <end position="426"/>
    </location>
</feature>
<evidence type="ECO:0000313" key="5">
    <source>
        <dbReference type="Proteomes" id="UP001346869"/>
    </source>
</evidence>
<feature type="compositionally biased region" description="Pro residues" evidence="2">
    <location>
        <begin position="1"/>
        <end position="10"/>
    </location>
</feature>
<feature type="compositionally biased region" description="Polar residues" evidence="2">
    <location>
        <begin position="486"/>
        <end position="500"/>
    </location>
</feature>
<dbReference type="PANTHER" id="PTHR16046">
    <property type="entry name" value="SMC5-SMC6 COMPLEX LOCALIZATION FACTOR 2"/>
    <property type="match status" value="1"/>
</dbReference>
<dbReference type="InterPro" id="IPR044276">
    <property type="entry name" value="CANIN_dom"/>
</dbReference>
<dbReference type="Pfam" id="PF14816">
    <property type="entry name" value="CANIN"/>
    <property type="match status" value="1"/>
</dbReference>
<evidence type="ECO:0000256" key="1">
    <source>
        <dbReference type="ARBA" id="ARBA00010311"/>
    </source>
</evidence>
<feature type="region of interest" description="Disordered" evidence="2">
    <location>
        <begin position="1020"/>
        <end position="1040"/>
    </location>
</feature>
<feature type="compositionally biased region" description="Polar residues" evidence="2">
    <location>
        <begin position="46"/>
        <end position="64"/>
    </location>
</feature>
<keyword evidence="5" id="KW-1185">Reference proteome</keyword>
<sequence>MTDFNYPPPSNIRRDETTESRINSPCSGSQNATPQSQESNKDQQHQRTPSRGNLITVDLNSSSQKRCRESEDRDNGAKKLCHLAINSVKAQTPTPTPSNSASTSLLSQPSARHSSVLELSPKTTGSHPGAEPALKPTQSSCASLSPKRCIPRRPQMGAKQAYFKSIPKHALTIKLRSLSAEERQMKRSEENDKQNISSPLLSSEVPQEDTVGSSHVQLGSHHSADTHRSSSVLPVKPLSKCDDVEKSGKSECNTSKPASKTDSGSLSTVERNNRLQRPVAHPSDIGTLFTPDPSIHGKTSKPKMDGIKSTTSEKSSSSSTVTSSTTPLTGSSSCKVGPPQAVDPKVSYLSLSHNSNITMPTVTLERVNLESLKSIFYRASEPKDGSITSSGWELKDQSLKSDEKHKNITPPNVRPSTSETCTTTSTPHPLPERRPSEGHRKLMNKEDPIDGELDNSSEDEHLLSLQEIMAPVSMPPDTPSKGAFSEPSTPKHNSCKSTNQPLAAGTLSAIYKNSLDQMLEEISINQRGKQSRTQVLIECKEDLLEVAEYEEAEENRDVAISTEQQKFLQRYSLMSTVFREVPPGKTIFNLEKFGRIFNQEDLQLRRCMVNPQGTAQKTLLWSSPVQLRLHLNIELFQEAYDGCSPCPTQVSSFLFKMMSVHRERIVSEKILKTLCDLAQTTAYQIVKNGNQQFEVWVPSLADLVLVLMNMGVEFVSLFPFEHLQPPFTEGDLREDIRIQSESPSSNEVQSNFPEHNCNNILKYLSYCMGLCLRAYSDDELLLLLIMMGRVGLDPRLVLESSVELCALQFHIVNNIKDWDTMLPKICVALTDVTDDHHNMCYLVKLLPDNARGKQLRRHLSVCMISKLLNGSCTYRPKGKEFQLSELRNYLPQMQPSNLLQGLLNSSSRSQKDQEDEDVTNLDHQAYYICYSLLTLADEASNIQFFLAPQKKQLLFLCSELETHVKCDIRENEKCLYRSKVKDLVARIYTRWQLLLQRTRPLHGKLYDYWQPVDTVMRTQKEQETDVSDNEEPVMEKDEEE</sequence>
<protein>
    <recommendedName>
        <fullName evidence="3">Coiled-coil SMC6 And NSE5 INteracting (CANIN) domain-containing protein</fullName>
    </recommendedName>
</protein>
<feature type="compositionally biased region" description="Basic and acidic residues" evidence="2">
    <location>
        <begin position="430"/>
        <end position="448"/>
    </location>
</feature>
<feature type="compositionally biased region" description="Basic and acidic residues" evidence="2">
    <location>
        <begin position="182"/>
        <end position="193"/>
    </location>
</feature>
<feature type="compositionally biased region" description="Polar residues" evidence="2">
    <location>
        <begin position="194"/>
        <end position="217"/>
    </location>
</feature>
<evidence type="ECO:0000259" key="3">
    <source>
        <dbReference type="Pfam" id="PF14816"/>
    </source>
</evidence>
<feature type="region of interest" description="Disordered" evidence="2">
    <location>
        <begin position="471"/>
        <end position="500"/>
    </location>
</feature>
<accession>A0AAN7X2K0</accession>
<feature type="compositionally biased region" description="Low complexity" evidence="2">
    <location>
        <begin position="309"/>
        <end position="333"/>
    </location>
</feature>
<feature type="compositionally biased region" description="Basic and acidic residues" evidence="2">
    <location>
        <begin position="66"/>
        <end position="75"/>
    </location>
</feature>
<feature type="region of interest" description="Disordered" evidence="2">
    <location>
        <begin position="1"/>
        <end position="75"/>
    </location>
</feature>
<feature type="region of interest" description="Disordered" evidence="2">
    <location>
        <begin position="398"/>
        <end position="455"/>
    </location>
</feature>
<comment type="caution">
    <text evidence="4">The sequence shown here is derived from an EMBL/GenBank/DDBJ whole genome shotgun (WGS) entry which is preliminary data.</text>
</comment>
<name>A0AAN7X2K0_ELEMC</name>
<reference evidence="4 5" key="2">
    <citation type="journal article" date="2023" name="Mol. Biol. Evol.">
        <title>Genomics of Secondarily Temperate Adaptation in the Only Non-Antarctic Icefish.</title>
        <authorList>
            <person name="Rivera-Colon A.G."/>
            <person name="Rayamajhi N."/>
            <person name="Minhas B.F."/>
            <person name="Madrigal G."/>
            <person name="Bilyk K.T."/>
            <person name="Yoon V."/>
            <person name="Hune M."/>
            <person name="Gregory S."/>
            <person name="Cheng C.H.C."/>
            <person name="Catchen J.M."/>
        </authorList>
    </citation>
    <scope>NUCLEOTIDE SEQUENCE [LARGE SCALE GENOMIC DNA]</scope>
    <source>
        <strain evidence="4">JMC-PN-2008</strain>
    </source>
</reference>
<proteinExistence type="inferred from homology"/>
<feature type="compositionally biased region" description="Basic and acidic residues" evidence="2">
    <location>
        <begin position="239"/>
        <end position="249"/>
    </location>
</feature>
<feature type="compositionally biased region" description="Acidic residues" evidence="2">
    <location>
        <begin position="1024"/>
        <end position="1040"/>
    </location>
</feature>
<comment type="similarity">
    <text evidence="1">Belongs to the FAM178 family.</text>
</comment>
<evidence type="ECO:0000313" key="4">
    <source>
        <dbReference type="EMBL" id="KAK5854027.1"/>
    </source>
</evidence>
<reference evidence="4 5" key="1">
    <citation type="journal article" date="2023" name="Genes (Basel)">
        <title>Chromosome-Level Genome Assembly and Circadian Gene Repertoire of the Patagonia Blennie Eleginops maclovinus-The Closest Ancestral Proxy of Antarctic Cryonotothenioids.</title>
        <authorList>
            <person name="Cheng C.C."/>
            <person name="Rivera-Colon A.G."/>
            <person name="Minhas B.F."/>
            <person name="Wilson L."/>
            <person name="Rayamajhi N."/>
            <person name="Vargas-Chacoff L."/>
            <person name="Catchen J.M."/>
        </authorList>
    </citation>
    <scope>NUCLEOTIDE SEQUENCE [LARGE SCALE GENOMIC DNA]</scope>
    <source>
        <strain evidence="4">JMC-PN-2008</strain>
    </source>
</reference>
<feature type="region of interest" description="Disordered" evidence="2">
    <location>
        <begin position="87"/>
        <end position="153"/>
    </location>
</feature>
<dbReference type="PANTHER" id="PTHR16046:SF9">
    <property type="entry name" value="SMC5-SMC6 COMPLEX LOCALIZATION FACTOR PROTEIN 2"/>
    <property type="match status" value="1"/>
</dbReference>